<proteinExistence type="predicted"/>
<evidence type="ECO:0000313" key="2">
    <source>
        <dbReference type="Proteomes" id="UP001500449"/>
    </source>
</evidence>
<dbReference type="EMBL" id="BAAAQK010000019">
    <property type="protein sequence ID" value="GAA1865323.1"/>
    <property type="molecule type" value="Genomic_DNA"/>
</dbReference>
<organism evidence="1 2">
    <name type="scientific">Pseudonocardia ailaonensis</name>
    <dbReference type="NCBI Taxonomy" id="367279"/>
    <lineage>
        <taxon>Bacteria</taxon>
        <taxon>Bacillati</taxon>
        <taxon>Actinomycetota</taxon>
        <taxon>Actinomycetes</taxon>
        <taxon>Pseudonocardiales</taxon>
        <taxon>Pseudonocardiaceae</taxon>
        <taxon>Pseudonocardia</taxon>
    </lineage>
</organism>
<accession>A0ABN2NHF4</accession>
<evidence type="ECO:0008006" key="3">
    <source>
        <dbReference type="Google" id="ProtNLM"/>
    </source>
</evidence>
<sequence>MQHHETPTARALKLTVHMVAVLFGSHTFVNRASRKALVSRGLAVVAGKGITLTDSGRQAVDKIDGEVMDEQARRAAVLSESHAGADCPILAQGGCPKCTTVTPEITVELPSGESLAIPSVVLDQDDESPVPVPRTTRARDVKPGMTIGLVEHDAPMREVIVTDVRWIGSEVTISAGSTVVTTEALTLFRLLNDGSLFECEEVPIPVAV</sequence>
<dbReference type="RefSeq" id="WP_344422395.1">
    <property type="nucleotide sequence ID" value="NZ_BAAAQK010000019.1"/>
</dbReference>
<comment type="caution">
    <text evidence="1">The sequence shown here is derived from an EMBL/GenBank/DDBJ whole genome shotgun (WGS) entry which is preliminary data.</text>
</comment>
<protein>
    <recommendedName>
        <fullName evidence="3">Hedgehog/Intein (Hint) domain-containing protein</fullName>
    </recommendedName>
</protein>
<keyword evidence="2" id="KW-1185">Reference proteome</keyword>
<name>A0ABN2NHF4_9PSEU</name>
<gene>
    <name evidence="1" type="ORF">GCM10009836_52090</name>
</gene>
<reference evidence="1 2" key="1">
    <citation type="journal article" date="2019" name="Int. J. Syst. Evol. Microbiol.">
        <title>The Global Catalogue of Microorganisms (GCM) 10K type strain sequencing project: providing services to taxonomists for standard genome sequencing and annotation.</title>
        <authorList>
            <consortium name="The Broad Institute Genomics Platform"/>
            <consortium name="The Broad Institute Genome Sequencing Center for Infectious Disease"/>
            <person name="Wu L."/>
            <person name="Ma J."/>
        </authorList>
    </citation>
    <scope>NUCLEOTIDE SEQUENCE [LARGE SCALE GENOMIC DNA]</scope>
    <source>
        <strain evidence="1 2">JCM 16009</strain>
    </source>
</reference>
<dbReference type="Proteomes" id="UP001500449">
    <property type="component" value="Unassembled WGS sequence"/>
</dbReference>
<evidence type="ECO:0000313" key="1">
    <source>
        <dbReference type="EMBL" id="GAA1865323.1"/>
    </source>
</evidence>